<sequence length="305" mass="35616">MKPFSAFVKNNPGIMAKIEQVKRETINHPDIKPFIEEHNITEEMIDKDLTILQEYKDQSKLCERCASYGKCINFVKGHTPRLYIEDERIKITYSPCPNKKIHDEEQLMKEYVTAMHVPYETLNAKIKSIDLDGTERINIVKRAVEICNDIAAGKQTRGMYIHGSFGTGKSYILGAIANQLKERHIYTTIFYVPEFLRELKSGFNDGTYEQKLDRVKNSPVLMLDDIGSEEMTPWVRDEVLGPLFHYRMMNQLPTFFSSNFNKDELRFHFQQTKNGEEKTKAYRMMERIEALTDAYPLNGKNYRRS</sequence>
<dbReference type="Pfam" id="PF00308">
    <property type="entry name" value="Bac_DnaA"/>
    <property type="match status" value="1"/>
</dbReference>
<reference evidence="3 4" key="1">
    <citation type="submission" date="2019-01" db="EMBL/GenBank/DDBJ databases">
        <title>Draft genome sequences of the type strains of six Macrococcus species.</title>
        <authorList>
            <person name="Mazhar S."/>
            <person name="Altermann E."/>
            <person name="Hill C."/>
            <person name="Mcauliffe O."/>
        </authorList>
    </citation>
    <scope>NUCLEOTIDE SEQUENCE [LARGE SCALE GENOMIC DNA]</scope>
    <source>
        <strain evidence="3 4">CCM4809</strain>
    </source>
</reference>
<evidence type="ECO:0000259" key="2">
    <source>
        <dbReference type="Pfam" id="PF07319"/>
    </source>
</evidence>
<organism evidence="3 4">
    <name type="scientific">Macrococcus hajekii</name>
    <dbReference type="NCBI Taxonomy" id="198482"/>
    <lineage>
        <taxon>Bacteria</taxon>
        <taxon>Bacillati</taxon>
        <taxon>Bacillota</taxon>
        <taxon>Bacilli</taxon>
        <taxon>Bacillales</taxon>
        <taxon>Staphylococcaceae</taxon>
        <taxon>Macrococcus</taxon>
    </lineage>
</organism>
<dbReference type="PANTHER" id="PTHR30050:SF8">
    <property type="entry name" value="PRIMOSOMAL PROTEIN DNAI"/>
    <property type="match status" value="1"/>
</dbReference>
<accession>A0A4R6BLP1</accession>
<dbReference type="CDD" id="cd00009">
    <property type="entry name" value="AAA"/>
    <property type="match status" value="1"/>
</dbReference>
<comment type="caution">
    <text evidence="3">The sequence shown here is derived from an EMBL/GenBank/DDBJ whole genome shotgun (WGS) entry which is preliminary data.</text>
</comment>
<feature type="domain" description="Chromosomal replication initiator protein DnaA ATPAse" evidence="1">
    <location>
        <begin position="151"/>
        <end position="227"/>
    </location>
</feature>
<dbReference type="Pfam" id="PF07319">
    <property type="entry name" value="DnaI_N"/>
    <property type="match status" value="1"/>
</dbReference>
<dbReference type="GO" id="GO:0006260">
    <property type="term" value="P:DNA replication"/>
    <property type="evidence" value="ECO:0007669"/>
    <property type="project" value="TreeGrafter"/>
</dbReference>
<dbReference type="RefSeq" id="WP_133428809.1">
    <property type="nucleotide sequence ID" value="NZ_BMCC01000002.1"/>
</dbReference>
<dbReference type="Gene3D" id="3.40.50.300">
    <property type="entry name" value="P-loop containing nucleotide triphosphate hydrolases"/>
    <property type="match status" value="1"/>
</dbReference>
<dbReference type="InterPro" id="IPR027417">
    <property type="entry name" value="P-loop_NTPase"/>
</dbReference>
<keyword evidence="4" id="KW-1185">Reference proteome</keyword>
<evidence type="ECO:0000313" key="3">
    <source>
        <dbReference type="EMBL" id="TDM02720.1"/>
    </source>
</evidence>
<feature type="domain" description="Primosomal DnaI N-terminal" evidence="2">
    <location>
        <begin position="8"/>
        <end position="93"/>
    </location>
</feature>
<dbReference type="Proteomes" id="UP000295328">
    <property type="component" value="Unassembled WGS sequence"/>
</dbReference>
<evidence type="ECO:0000259" key="1">
    <source>
        <dbReference type="Pfam" id="PF00308"/>
    </source>
</evidence>
<dbReference type="AlphaFoldDB" id="A0A4R6BLP1"/>
<evidence type="ECO:0000313" key="4">
    <source>
        <dbReference type="Proteomes" id="UP000295328"/>
    </source>
</evidence>
<dbReference type="InterPro" id="IPR013317">
    <property type="entry name" value="DnaA_dom"/>
</dbReference>
<dbReference type="OrthoDB" id="61127at2"/>
<proteinExistence type="predicted"/>
<name>A0A4R6BLP1_9STAP</name>
<dbReference type="PANTHER" id="PTHR30050">
    <property type="entry name" value="CHROMOSOMAL REPLICATION INITIATOR PROTEIN DNAA"/>
    <property type="match status" value="1"/>
</dbReference>
<dbReference type="NCBIfam" id="NF006505">
    <property type="entry name" value="PRK08939.1"/>
    <property type="match status" value="1"/>
</dbReference>
<dbReference type="SUPFAM" id="SSF52540">
    <property type="entry name" value="P-loop containing nucleoside triphosphate hydrolases"/>
    <property type="match status" value="1"/>
</dbReference>
<dbReference type="GO" id="GO:0005524">
    <property type="term" value="F:ATP binding"/>
    <property type="evidence" value="ECO:0007669"/>
    <property type="project" value="InterPro"/>
</dbReference>
<gene>
    <name evidence="3" type="primary">dnaI</name>
    <name evidence="3" type="ORF">ERX37_01120</name>
</gene>
<dbReference type="InterPro" id="IPR009928">
    <property type="entry name" value="DnaI_N"/>
</dbReference>
<dbReference type="EMBL" id="SCWE01000001">
    <property type="protein sequence ID" value="TDM02720.1"/>
    <property type="molecule type" value="Genomic_DNA"/>
</dbReference>
<protein>
    <submittedName>
        <fullName evidence="3">Primosomal protein DnaI</fullName>
    </submittedName>
</protein>